<reference evidence="2 3" key="1">
    <citation type="submission" date="2022-05" db="EMBL/GenBank/DDBJ databases">
        <title>Genome Sequencing of Bee-Associated Microbes.</title>
        <authorList>
            <person name="Dunlap C."/>
        </authorList>
    </citation>
    <scope>NUCLEOTIDE SEQUENCE [LARGE SCALE GENOMIC DNA]</scope>
    <source>
        <strain evidence="2 3">NRRL B-04010</strain>
    </source>
</reference>
<protein>
    <submittedName>
        <fullName evidence="2">GNAT family N-acetyltransferase</fullName>
    </submittedName>
</protein>
<dbReference type="Proteomes" id="UP001527181">
    <property type="component" value="Unassembled WGS sequence"/>
</dbReference>
<organism evidence="2 3">
    <name type="scientific">Paenibacillus alvei</name>
    <name type="common">Bacillus alvei</name>
    <dbReference type="NCBI Taxonomy" id="44250"/>
    <lineage>
        <taxon>Bacteria</taxon>
        <taxon>Bacillati</taxon>
        <taxon>Bacillota</taxon>
        <taxon>Bacilli</taxon>
        <taxon>Bacillales</taxon>
        <taxon>Paenibacillaceae</taxon>
        <taxon>Paenibacillus</taxon>
    </lineage>
</organism>
<keyword evidence="3" id="KW-1185">Reference proteome</keyword>
<proteinExistence type="predicted"/>
<comment type="caution">
    <text evidence="2">The sequence shown here is derived from an EMBL/GenBank/DDBJ whole genome shotgun (WGS) entry which is preliminary data.</text>
</comment>
<dbReference type="SUPFAM" id="SSF55729">
    <property type="entry name" value="Acyl-CoA N-acyltransferases (Nat)"/>
    <property type="match status" value="1"/>
</dbReference>
<accession>A0ABT4GW59</accession>
<evidence type="ECO:0000259" key="1">
    <source>
        <dbReference type="Pfam" id="PF13302"/>
    </source>
</evidence>
<dbReference type="Gene3D" id="3.40.630.30">
    <property type="match status" value="1"/>
</dbReference>
<feature type="domain" description="N-acetyltransferase" evidence="1">
    <location>
        <begin position="2"/>
        <end position="44"/>
    </location>
</feature>
<evidence type="ECO:0000313" key="3">
    <source>
        <dbReference type="Proteomes" id="UP001527181"/>
    </source>
</evidence>
<dbReference type="InterPro" id="IPR051531">
    <property type="entry name" value="N-acetyltransferase"/>
</dbReference>
<dbReference type="PANTHER" id="PTHR43792:SF1">
    <property type="entry name" value="N-ACETYLTRANSFERASE DOMAIN-CONTAINING PROTEIN"/>
    <property type="match status" value="1"/>
</dbReference>
<dbReference type="EMBL" id="JAMDNP010000017">
    <property type="protein sequence ID" value="MCY9760798.1"/>
    <property type="molecule type" value="Genomic_DNA"/>
</dbReference>
<dbReference type="RefSeq" id="WP_238555925.1">
    <property type="nucleotide sequence ID" value="NZ_JAMDLX010000206.1"/>
</dbReference>
<dbReference type="InterPro" id="IPR016181">
    <property type="entry name" value="Acyl_CoA_acyltransferase"/>
</dbReference>
<dbReference type="Pfam" id="PF13302">
    <property type="entry name" value="Acetyltransf_3"/>
    <property type="match status" value="1"/>
</dbReference>
<sequence>MGKPYWGKGYGTEAAQATLPYGFEQLKLQKIFAEAYTSNPGSWRRLDSTMKKHSSNICVDSGNITI</sequence>
<dbReference type="InterPro" id="IPR000182">
    <property type="entry name" value="GNAT_dom"/>
</dbReference>
<dbReference type="PANTHER" id="PTHR43792">
    <property type="entry name" value="GNAT FAMILY, PUTATIVE (AFU_ORTHOLOGUE AFUA_3G00765)-RELATED-RELATED"/>
    <property type="match status" value="1"/>
</dbReference>
<name>A0ABT4GW59_PAEAL</name>
<gene>
    <name evidence="2" type="ORF">M5X12_09440</name>
</gene>
<evidence type="ECO:0000313" key="2">
    <source>
        <dbReference type="EMBL" id="MCY9760798.1"/>
    </source>
</evidence>